<evidence type="ECO:0000259" key="1">
    <source>
        <dbReference type="PROSITE" id="PS50404"/>
    </source>
</evidence>
<keyword evidence="3" id="KW-1185">Reference proteome</keyword>
<dbReference type="InterPro" id="IPR004045">
    <property type="entry name" value="Glutathione_S-Trfase_N"/>
</dbReference>
<dbReference type="InterPro" id="IPR036249">
    <property type="entry name" value="Thioredoxin-like_sf"/>
</dbReference>
<dbReference type="Gene3D" id="3.40.30.10">
    <property type="entry name" value="Glutaredoxin"/>
    <property type="match status" value="1"/>
</dbReference>
<dbReference type="InterPro" id="IPR010987">
    <property type="entry name" value="Glutathione-S-Trfase_C-like"/>
</dbReference>
<dbReference type="InterPro" id="IPR036282">
    <property type="entry name" value="Glutathione-S-Trfase_C_sf"/>
</dbReference>
<dbReference type="SFLD" id="SFLDS00019">
    <property type="entry name" value="Glutathione_Transferase_(cytos"/>
    <property type="match status" value="1"/>
</dbReference>
<dbReference type="CDD" id="cd03192">
    <property type="entry name" value="GST_C_Sigma_like"/>
    <property type="match status" value="1"/>
</dbReference>
<dbReference type="PROSITE" id="PS50404">
    <property type="entry name" value="GST_NTER"/>
    <property type="match status" value="1"/>
</dbReference>
<feature type="domain" description="GST N-terminal" evidence="1">
    <location>
        <begin position="2"/>
        <end position="80"/>
    </location>
</feature>
<dbReference type="Pfam" id="PF02798">
    <property type="entry name" value="GST_N"/>
    <property type="match status" value="1"/>
</dbReference>
<dbReference type="Gene3D" id="1.20.1050.10">
    <property type="match status" value="1"/>
</dbReference>
<proteinExistence type="predicted"/>
<dbReference type="GO" id="GO:0004364">
    <property type="term" value="F:glutathione transferase activity"/>
    <property type="evidence" value="ECO:0007669"/>
    <property type="project" value="TreeGrafter"/>
</dbReference>
<dbReference type="SUPFAM" id="SSF47616">
    <property type="entry name" value="GST C-terminal domain-like"/>
    <property type="match status" value="1"/>
</dbReference>
<dbReference type="InterPro" id="IPR040079">
    <property type="entry name" value="Glutathione_S-Trfase"/>
</dbReference>
<dbReference type="AlphaFoldDB" id="A0A914Y5V9"/>
<dbReference type="InterPro" id="IPR050213">
    <property type="entry name" value="GST_superfamily"/>
</dbReference>
<sequence length="226" mass="26392">MPEVELRYFNVNGRAGGMRLLLDYLKVPFTDTHITDQEWPNVKELQPFRQLPVLIVDKKYEIAQTTVIYRYIGAKYGAIAETVEEQAICDAFGEHINDMFAKSRAMMKAKLLPLSEEKQKETSEEFDKFFAENFMPVFNKQLKKSGQKYVVGNKITWLDFLLADFTDLALNFFKDKITPEIKELFIPFEKHRDLIFGLPGLEKRLKERKEIMGNMIYKGDPANYEP</sequence>
<feature type="domain" description="GST C-terminal" evidence="2">
    <location>
        <begin position="82"/>
        <end position="215"/>
    </location>
</feature>
<dbReference type="WBParaSite" id="PSU_v2.g14833.t1">
    <property type="protein sequence ID" value="PSU_v2.g14833.t1"/>
    <property type="gene ID" value="PSU_v2.g14833"/>
</dbReference>
<evidence type="ECO:0000313" key="4">
    <source>
        <dbReference type="WBParaSite" id="PSU_v2.g14833.t1"/>
    </source>
</evidence>
<organism evidence="3 4">
    <name type="scientific">Panagrolaimus superbus</name>
    <dbReference type="NCBI Taxonomy" id="310955"/>
    <lineage>
        <taxon>Eukaryota</taxon>
        <taxon>Metazoa</taxon>
        <taxon>Ecdysozoa</taxon>
        <taxon>Nematoda</taxon>
        <taxon>Chromadorea</taxon>
        <taxon>Rhabditida</taxon>
        <taxon>Tylenchina</taxon>
        <taxon>Panagrolaimomorpha</taxon>
        <taxon>Panagrolaimoidea</taxon>
        <taxon>Panagrolaimidae</taxon>
        <taxon>Panagrolaimus</taxon>
    </lineage>
</organism>
<dbReference type="PROSITE" id="PS50405">
    <property type="entry name" value="GST_CTER"/>
    <property type="match status" value="1"/>
</dbReference>
<dbReference type="SFLD" id="SFLDG00363">
    <property type="entry name" value="AMPS_(cytGST):_Alpha-__Mu-__Pi"/>
    <property type="match status" value="1"/>
</dbReference>
<name>A0A914Y5V9_9BILA</name>
<dbReference type="Proteomes" id="UP000887577">
    <property type="component" value="Unplaced"/>
</dbReference>
<dbReference type="GO" id="GO:0006749">
    <property type="term" value="P:glutathione metabolic process"/>
    <property type="evidence" value="ECO:0007669"/>
    <property type="project" value="TreeGrafter"/>
</dbReference>
<evidence type="ECO:0000313" key="3">
    <source>
        <dbReference type="Proteomes" id="UP000887577"/>
    </source>
</evidence>
<dbReference type="SUPFAM" id="SSF52833">
    <property type="entry name" value="Thioredoxin-like"/>
    <property type="match status" value="1"/>
</dbReference>
<dbReference type="PANTHER" id="PTHR11571">
    <property type="entry name" value="GLUTATHIONE S-TRANSFERASE"/>
    <property type="match status" value="1"/>
</dbReference>
<reference evidence="4" key="1">
    <citation type="submission" date="2022-11" db="UniProtKB">
        <authorList>
            <consortium name="WormBaseParasite"/>
        </authorList>
    </citation>
    <scope>IDENTIFICATION</scope>
</reference>
<dbReference type="InterPro" id="IPR004046">
    <property type="entry name" value="GST_C"/>
</dbReference>
<evidence type="ECO:0000259" key="2">
    <source>
        <dbReference type="PROSITE" id="PS50405"/>
    </source>
</evidence>
<dbReference type="SFLD" id="SFLDG01205">
    <property type="entry name" value="AMPS.1"/>
    <property type="match status" value="1"/>
</dbReference>
<dbReference type="CDD" id="cd03039">
    <property type="entry name" value="GST_N_Sigma_like"/>
    <property type="match status" value="1"/>
</dbReference>
<dbReference type="Pfam" id="PF14497">
    <property type="entry name" value="GST_C_3"/>
    <property type="match status" value="1"/>
</dbReference>
<accession>A0A914Y5V9</accession>
<protein>
    <submittedName>
        <fullName evidence="4">Glutathione transferase</fullName>
    </submittedName>
</protein>